<proteinExistence type="predicted"/>
<reference evidence="1 2" key="1">
    <citation type="journal article" date="2014" name="Genome Announc.">
        <title>Draft Genome Sequence of Fervidicella metallireducens Strain AeBT, an Iron-Reducing Thermoanaerobe from the Great Artesian Basin.</title>
        <authorList>
            <person name="Patel B.K."/>
        </authorList>
    </citation>
    <scope>NUCLEOTIDE SEQUENCE [LARGE SCALE GENOMIC DNA]</scope>
    <source>
        <strain evidence="1 2">AeB</strain>
    </source>
</reference>
<dbReference type="Proteomes" id="UP000019681">
    <property type="component" value="Unassembled WGS sequence"/>
</dbReference>
<keyword evidence="2" id="KW-1185">Reference proteome</keyword>
<gene>
    <name evidence="1" type="ORF">Q428_15100</name>
</gene>
<organism evidence="1 2">
    <name type="scientific">Fervidicella metallireducens AeB</name>
    <dbReference type="NCBI Taxonomy" id="1403537"/>
    <lineage>
        <taxon>Bacteria</taxon>
        <taxon>Bacillati</taxon>
        <taxon>Bacillota</taxon>
        <taxon>Clostridia</taxon>
        <taxon>Eubacteriales</taxon>
        <taxon>Clostridiaceae</taxon>
        <taxon>Fervidicella</taxon>
    </lineage>
</organism>
<dbReference type="EMBL" id="AZQP01000132">
    <property type="protein sequence ID" value="EYE87131.1"/>
    <property type="molecule type" value="Genomic_DNA"/>
</dbReference>
<evidence type="ECO:0000313" key="2">
    <source>
        <dbReference type="Proteomes" id="UP000019681"/>
    </source>
</evidence>
<accession>A0A017RRC7</accession>
<evidence type="ECO:0000313" key="1">
    <source>
        <dbReference type="EMBL" id="EYE87131.1"/>
    </source>
</evidence>
<comment type="caution">
    <text evidence="1">The sequence shown here is derived from an EMBL/GenBank/DDBJ whole genome shotgun (WGS) entry which is preliminary data.</text>
</comment>
<dbReference type="OrthoDB" id="2059786at2"/>
<dbReference type="AlphaFoldDB" id="A0A017RRC7"/>
<protein>
    <submittedName>
        <fullName evidence="1">Uncharacterized protein</fullName>
    </submittedName>
</protein>
<sequence length="122" mass="14368">MVYISKIIWISKDALEAEVIITDGLYELKCFSQPMNYDINHMIEEPLYCYNVKNLVKAWETEFSVVKLTEYFAYNIYAQVVDKEVGLIKLGDIKMQVEKNILPGDIKDNDYISYYCQRIDLM</sequence>
<dbReference type="RefSeq" id="WP_035382049.1">
    <property type="nucleotide sequence ID" value="NZ_AZQP01000132.1"/>
</dbReference>
<name>A0A017RRC7_9CLOT</name>